<dbReference type="Gene3D" id="3.40.50.1010">
    <property type="entry name" value="5'-nuclease"/>
    <property type="match status" value="1"/>
</dbReference>
<proteinExistence type="inferred from homology"/>
<comment type="caution">
    <text evidence="8">The sequence shown here is derived from an EMBL/GenBank/DDBJ whole genome shotgun (WGS) entry which is preliminary data.</text>
</comment>
<dbReference type="InterPro" id="IPR029060">
    <property type="entry name" value="PIN-like_dom_sf"/>
</dbReference>
<evidence type="ECO:0000256" key="3">
    <source>
        <dbReference type="ARBA" id="ARBA00022723"/>
    </source>
</evidence>
<dbReference type="PANTHER" id="PTHR35901">
    <property type="entry name" value="RIBONUCLEASE VAPC3"/>
    <property type="match status" value="1"/>
</dbReference>
<evidence type="ECO:0000259" key="7">
    <source>
        <dbReference type="Pfam" id="PF01850"/>
    </source>
</evidence>
<dbReference type="Pfam" id="PF01850">
    <property type="entry name" value="PIN"/>
    <property type="match status" value="1"/>
</dbReference>
<dbReference type="Proteomes" id="UP000309992">
    <property type="component" value="Unassembled WGS sequence"/>
</dbReference>
<keyword evidence="4 6" id="KW-0378">Hydrolase</keyword>
<keyword evidence="6" id="KW-0800">Toxin</keyword>
<keyword evidence="3 6" id="KW-0479">Metal-binding</keyword>
<evidence type="ECO:0000256" key="5">
    <source>
        <dbReference type="ARBA" id="ARBA00022842"/>
    </source>
</evidence>
<dbReference type="InterPro" id="IPR022907">
    <property type="entry name" value="VapC_family"/>
</dbReference>
<sequence length="147" mass="15640">MRSAVPGRARNPPPVADELVVDASAMVKALTGADATAQALAERLSVAELHAPHLLDAEVGDVVRRRALQGALGEEVASAALWSLDALLDARYPHAGPLARGAWELRDRIRFYDALYVALAARLELPLLTADPRLARAHGLPCAVEVV</sequence>
<evidence type="ECO:0000256" key="2">
    <source>
        <dbReference type="ARBA" id="ARBA00022722"/>
    </source>
</evidence>
<keyword evidence="1 6" id="KW-1277">Toxin-antitoxin system</keyword>
<reference evidence="8 9" key="1">
    <citation type="journal article" date="2015" name="Antonie Van Leeuwenhoek">
        <title>Prauserella endophytica sp. nov., an endophytic actinobacterium isolated from Tamarix taklamakanensis.</title>
        <authorList>
            <person name="Liu J.M."/>
            <person name="Habden X."/>
            <person name="Guo L."/>
            <person name="Tuo L."/>
            <person name="Jiang Z.K."/>
            <person name="Liu S.W."/>
            <person name="Liu X.F."/>
            <person name="Chen L."/>
            <person name="Li R.F."/>
            <person name="Zhang Y.Q."/>
            <person name="Sun C.H."/>
        </authorList>
    </citation>
    <scope>NUCLEOTIDE SEQUENCE [LARGE SCALE GENOMIC DNA]</scope>
    <source>
        <strain evidence="8 9">CGMCC 4.7182</strain>
    </source>
</reference>
<feature type="binding site" evidence="6">
    <location>
        <position position="113"/>
    </location>
    <ligand>
        <name>Mg(2+)</name>
        <dbReference type="ChEBI" id="CHEBI:18420"/>
    </ligand>
</feature>
<feature type="binding site" evidence="6">
    <location>
        <position position="22"/>
    </location>
    <ligand>
        <name>Mg(2+)</name>
        <dbReference type="ChEBI" id="CHEBI:18420"/>
    </ligand>
</feature>
<evidence type="ECO:0000313" key="8">
    <source>
        <dbReference type="EMBL" id="TKG69643.1"/>
    </source>
</evidence>
<dbReference type="InterPro" id="IPR051619">
    <property type="entry name" value="TypeII_TA_RNase_PINc/VapC"/>
</dbReference>
<dbReference type="InterPro" id="IPR002716">
    <property type="entry name" value="PIN_dom"/>
</dbReference>
<gene>
    <name evidence="6" type="primary">vapC</name>
    <name evidence="8" type="ORF">FCN18_19315</name>
</gene>
<comment type="cofactor">
    <cofactor evidence="6">
        <name>Mg(2+)</name>
        <dbReference type="ChEBI" id="CHEBI:18420"/>
    </cofactor>
</comment>
<accession>A0ABY2S2N6</accession>
<evidence type="ECO:0000256" key="1">
    <source>
        <dbReference type="ARBA" id="ARBA00022649"/>
    </source>
</evidence>
<evidence type="ECO:0000256" key="4">
    <source>
        <dbReference type="ARBA" id="ARBA00022801"/>
    </source>
</evidence>
<organism evidence="8 9">
    <name type="scientific">Prauserella endophytica</name>
    <dbReference type="NCBI Taxonomy" id="1592324"/>
    <lineage>
        <taxon>Bacteria</taxon>
        <taxon>Bacillati</taxon>
        <taxon>Actinomycetota</taxon>
        <taxon>Actinomycetes</taxon>
        <taxon>Pseudonocardiales</taxon>
        <taxon>Pseudonocardiaceae</taxon>
        <taxon>Prauserella</taxon>
        <taxon>Prauserella coralliicola group</taxon>
    </lineage>
</organism>
<dbReference type="PANTHER" id="PTHR35901:SF1">
    <property type="entry name" value="EXONUCLEASE VAPC9"/>
    <property type="match status" value="1"/>
</dbReference>
<keyword evidence="9" id="KW-1185">Reference proteome</keyword>
<comment type="function">
    <text evidence="6">Toxic component of a toxin-antitoxin (TA) system. An RNase.</text>
</comment>
<name>A0ABY2S2N6_9PSEU</name>
<dbReference type="EC" id="3.1.-.-" evidence="6"/>
<evidence type="ECO:0000313" key="9">
    <source>
        <dbReference type="Proteomes" id="UP000309992"/>
    </source>
</evidence>
<keyword evidence="2 6" id="KW-0540">Nuclease</keyword>
<dbReference type="CDD" id="cd09873">
    <property type="entry name" value="PIN_Pae0151-like"/>
    <property type="match status" value="1"/>
</dbReference>
<comment type="similarity">
    <text evidence="6">Belongs to the PINc/VapC protein family.</text>
</comment>
<keyword evidence="5 6" id="KW-0460">Magnesium</keyword>
<dbReference type="HAMAP" id="MF_00265">
    <property type="entry name" value="VapC_Nob1"/>
    <property type="match status" value="1"/>
</dbReference>
<evidence type="ECO:0000256" key="6">
    <source>
        <dbReference type="HAMAP-Rule" id="MF_00265"/>
    </source>
</evidence>
<protein>
    <recommendedName>
        <fullName evidence="6">Ribonuclease VapC</fullName>
        <shortName evidence="6">RNase VapC</shortName>
        <ecNumber evidence="6">3.1.-.-</ecNumber>
    </recommendedName>
    <alternativeName>
        <fullName evidence="6">Toxin VapC</fullName>
    </alternativeName>
</protein>
<dbReference type="InterPro" id="IPR044153">
    <property type="entry name" value="PIN_Pae0151-like"/>
</dbReference>
<feature type="domain" description="PIN" evidence="7">
    <location>
        <begin position="20"/>
        <end position="137"/>
    </location>
</feature>
<dbReference type="SUPFAM" id="SSF88723">
    <property type="entry name" value="PIN domain-like"/>
    <property type="match status" value="1"/>
</dbReference>
<dbReference type="EMBL" id="SWMS01000010">
    <property type="protein sequence ID" value="TKG69643.1"/>
    <property type="molecule type" value="Genomic_DNA"/>
</dbReference>